<feature type="transmembrane region" description="Helical" evidence="1">
    <location>
        <begin position="128"/>
        <end position="145"/>
    </location>
</feature>
<sequence>MRRTSLWAYVVIAGAFMLTGALLVLFPFEQMDFLLQFLAAYLALTACSKFWDQWRLKSSIFKGEKGSFPYLLALGYLLLGLVIYWQRSFLVVWVVKLIGVYQLGLALLNLFAYYLMRKDQVPSRWGRLAYAIFHLIFGIGSILTPFQGYRALQWLGIYLLLIGLSYLKDGRNLWALPQTSTPRWTWRVPLPVVFSLFFPQKVLAQTEAVVQGRISLASSDLNPGRDADVSIPAEELALSKNKNLLVQIHVGRDRYSRVGHMNVAYDGIVYSYGNHDAASRRMMDCLGDGVVVLLNHQEYLDYYLSHRVTIIEYEIALNEVQRLALEAHFARMQDQFVPWYPQSAQQLKGFAGNIIRQTQGKFYKFAAGKYQTYFLFWTNCVLFSEELLRVCGFDVFPLVGIQTPGTYYDYLERQRRQNPSRIVARRVYNRDLRDYVAKSKVQKL</sequence>
<organism evidence="2 3">
    <name type="scientific">Facklamia hominis</name>
    <dbReference type="NCBI Taxonomy" id="178214"/>
    <lineage>
        <taxon>Bacteria</taxon>
        <taxon>Bacillati</taxon>
        <taxon>Bacillota</taxon>
        <taxon>Bacilli</taxon>
        <taxon>Lactobacillales</taxon>
        <taxon>Aerococcaceae</taxon>
        <taxon>Facklamia</taxon>
    </lineage>
</organism>
<name>A0AAJ1Q489_9LACT</name>
<evidence type="ECO:0000313" key="3">
    <source>
        <dbReference type="Proteomes" id="UP001229251"/>
    </source>
</evidence>
<accession>A0AAJ1Q489</accession>
<feature type="transmembrane region" description="Helical" evidence="1">
    <location>
        <begin position="67"/>
        <end position="85"/>
    </location>
</feature>
<keyword evidence="1" id="KW-0812">Transmembrane</keyword>
<dbReference type="RefSeq" id="WP_285065245.1">
    <property type="nucleotide sequence ID" value="NZ_JASOOE010000002.1"/>
</dbReference>
<feature type="transmembrane region" description="Helical" evidence="1">
    <location>
        <begin position="33"/>
        <end position="51"/>
    </location>
</feature>
<keyword evidence="1" id="KW-0472">Membrane</keyword>
<evidence type="ECO:0000256" key="1">
    <source>
        <dbReference type="SAM" id="Phobius"/>
    </source>
</evidence>
<proteinExistence type="predicted"/>
<dbReference type="AlphaFoldDB" id="A0AAJ1Q489"/>
<dbReference type="Proteomes" id="UP001229251">
    <property type="component" value="Unassembled WGS sequence"/>
</dbReference>
<dbReference type="InterPro" id="IPR005325">
    <property type="entry name" value="DUF308_memb"/>
</dbReference>
<feature type="transmembrane region" description="Helical" evidence="1">
    <location>
        <begin position="91"/>
        <end position="116"/>
    </location>
</feature>
<evidence type="ECO:0000313" key="2">
    <source>
        <dbReference type="EMBL" id="MDK7186572.1"/>
    </source>
</evidence>
<protein>
    <recommendedName>
        <fullName evidence="4">DUF308 domain-containing protein</fullName>
    </recommendedName>
</protein>
<reference evidence="2" key="1">
    <citation type="submission" date="2023-05" db="EMBL/GenBank/DDBJ databases">
        <title>Cataloging the Phylogenetic Diversity of Human Bladder Bacteria.</title>
        <authorList>
            <person name="Du J."/>
        </authorList>
    </citation>
    <scope>NUCLEOTIDE SEQUENCE</scope>
    <source>
        <strain evidence="2">UMB1231</strain>
    </source>
</reference>
<dbReference type="Pfam" id="PF03729">
    <property type="entry name" value="DUF308"/>
    <property type="match status" value="1"/>
</dbReference>
<evidence type="ECO:0008006" key="4">
    <source>
        <dbReference type="Google" id="ProtNLM"/>
    </source>
</evidence>
<gene>
    <name evidence="2" type="ORF">QP433_01080</name>
</gene>
<feature type="transmembrane region" description="Helical" evidence="1">
    <location>
        <begin position="7"/>
        <end position="27"/>
    </location>
</feature>
<dbReference type="EMBL" id="JASOOE010000002">
    <property type="protein sequence ID" value="MDK7186572.1"/>
    <property type="molecule type" value="Genomic_DNA"/>
</dbReference>
<comment type="caution">
    <text evidence="2">The sequence shown here is derived from an EMBL/GenBank/DDBJ whole genome shotgun (WGS) entry which is preliminary data.</text>
</comment>
<keyword evidence="1" id="KW-1133">Transmembrane helix</keyword>